<feature type="transmembrane region" description="Helical" evidence="2">
    <location>
        <begin position="276"/>
        <end position="295"/>
    </location>
</feature>
<evidence type="ECO:0000313" key="3">
    <source>
        <dbReference type="EMBL" id="KAJ7092299.1"/>
    </source>
</evidence>
<sequence length="451" mass="46871">MSPPALTLANYPIKPTPRSSASSARSSVGTPWTHTTVVTSTLPKPLPALQPLRKHETLGRAPPRRRPPPPPEGVGWLVVLPGLVVALLSAALATCLLLYLALRHSGDAPSLVHGFYIDEPTSSGTPMWGLLLSTIITNVVWHLGLPVLVSMCAYCIGGAWMSSQQHPPSEQPHLPTPLQYALLFKLLSTPGPASVAQAGTYLAHGRARVPAPAFFTAALVLVASVLGLTYLISLADLWLHAAATVVALPSPSAPSSHPASLAPPPVLRGHYPLPPALAYLALLYLHALLALLLALRTLTLRAPALTPASASATYPAPRAPPALRLAHAHLTNALAPIAARLARTQRPAAAGGGGDALFVEDANSARLALGVWRRDAPPARRRWWEGDVEAGVGGDSGVRASGGESGHSGPGEGGAGGWDWDDHGDGDGQAGGRAGVFGVYKSVAPWKGEIY</sequence>
<keyword evidence="4" id="KW-1185">Reference proteome</keyword>
<dbReference type="Proteomes" id="UP001222325">
    <property type="component" value="Unassembled WGS sequence"/>
</dbReference>
<keyword evidence="2" id="KW-0812">Transmembrane</keyword>
<evidence type="ECO:0000256" key="2">
    <source>
        <dbReference type="SAM" id="Phobius"/>
    </source>
</evidence>
<feature type="transmembrane region" description="Helical" evidence="2">
    <location>
        <begin position="74"/>
        <end position="102"/>
    </location>
</feature>
<name>A0AAD6UBG4_9AGAR</name>
<feature type="compositionally biased region" description="Low complexity" evidence="1">
    <location>
        <begin position="18"/>
        <end position="41"/>
    </location>
</feature>
<feature type="compositionally biased region" description="Gly residues" evidence="1">
    <location>
        <begin position="403"/>
        <end position="417"/>
    </location>
</feature>
<proteinExistence type="predicted"/>
<organism evidence="3 4">
    <name type="scientific">Mycena belliarum</name>
    <dbReference type="NCBI Taxonomy" id="1033014"/>
    <lineage>
        <taxon>Eukaryota</taxon>
        <taxon>Fungi</taxon>
        <taxon>Dikarya</taxon>
        <taxon>Basidiomycota</taxon>
        <taxon>Agaricomycotina</taxon>
        <taxon>Agaricomycetes</taxon>
        <taxon>Agaricomycetidae</taxon>
        <taxon>Agaricales</taxon>
        <taxon>Marasmiineae</taxon>
        <taxon>Mycenaceae</taxon>
        <taxon>Mycena</taxon>
    </lineage>
</organism>
<evidence type="ECO:0000313" key="4">
    <source>
        <dbReference type="Proteomes" id="UP001222325"/>
    </source>
</evidence>
<gene>
    <name evidence="3" type="ORF">B0H15DRAFT_947866</name>
</gene>
<dbReference type="EMBL" id="JARJCN010000018">
    <property type="protein sequence ID" value="KAJ7092299.1"/>
    <property type="molecule type" value="Genomic_DNA"/>
</dbReference>
<accession>A0AAD6UBG4</accession>
<feature type="region of interest" description="Disordered" evidence="1">
    <location>
        <begin position="394"/>
        <end position="430"/>
    </location>
</feature>
<dbReference type="AlphaFoldDB" id="A0AAD6UBG4"/>
<feature type="transmembrane region" description="Helical" evidence="2">
    <location>
        <begin position="128"/>
        <end position="156"/>
    </location>
</feature>
<keyword evidence="2" id="KW-0472">Membrane</keyword>
<reference evidence="3" key="1">
    <citation type="submission" date="2023-03" db="EMBL/GenBank/DDBJ databases">
        <title>Massive genome expansion in bonnet fungi (Mycena s.s.) driven by repeated elements and novel gene families across ecological guilds.</title>
        <authorList>
            <consortium name="Lawrence Berkeley National Laboratory"/>
            <person name="Harder C.B."/>
            <person name="Miyauchi S."/>
            <person name="Viragh M."/>
            <person name="Kuo A."/>
            <person name="Thoen E."/>
            <person name="Andreopoulos B."/>
            <person name="Lu D."/>
            <person name="Skrede I."/>
            <person name="Drula E."/>
            <person name="Henrissat B."/>
            <person name="Morin E."/>
            <person name="Kohler A."/>
            <person name="Barry K."/>
            <person name="LaButti K."/>
            <person name="Morin E."/>
            <person name="Salamov A."/>
            <person name="Lipzen A."/>
            <person name="Mereny Z."/>
            <person name="Hegedus B."/>
            <person name="Baldrian P."/>
            <person name="Stursova M."/>
            <person name="Weitz H."/>
            <person name="Taylor A."/>
            <person name="Grigoriev I.V."/>
            <person name="Nagy L.G."/>
            <person name="Martin F."/>
            <person name="Kauserud H."/>
        </authorList>
    </citation>
    <scope>NUCLEOTIDE SEQUENCE</scope>
    <source>
        <strain evidence="3">CBHHK173m</strain>
    </source>
</reference>
<comment type="caution">
    <text evidence="3">The sequence shown here is derived from an EMBL/GenBank/DDBJ whole genome shotgun (WGS) entry which is preliminary data.</text>
</comment>
<feature type="transmembrane region" description="Helical" evidence="2">
    <location>
        <begin position="213"/>
        <end position="232"/>
    </location>
</feature>
<feature type="region of interest" description="Disordered" evidence="1">
    <location>
        <begin position="1"/>
        <end position="70"/>
    </location>
</feature>
<protein>
    <submittedName>
        <fullName evidence="3">Uncharacterized protein</fullName>
    </submittedName>
</protein>
<evidence type="ECO:0000256" key="1">
    <source>
        <dbReference type="SAM" id="MobiDB-lite"/>
    </source>
</evidence>
<keyword evidence="2" id="KW-1133">Transmembrane helix</keyword>